<protein>
    <recommendedName>
        <fullName evidence="4">Zinc finger PHD-type domain-containing protein</fullName>
    </recommendedName>
</protein>
<keyword evidence="2" id="KW-0863">Zinc-finger</keyword>
<name>A0A1X7SQA4_AMPQE</name>
<evidence type="ECO:0000256" key="1">
    <source>
        <dbReference type="ARBA" id="ARBA00022723"/>
    </source>
</evidence>
<evidence type="ECO:0000259" key="4">
    <source>
        <dbReference type="SMART" id="SM00249"/>
    </source>
</evidence>
<dbReference type="AlphaFoldDB" id="A0A1X7SQA4"/>
<dbReference type="Gene3D" id="3.30.40.10">
    <property type="entry name" value="Zinc/RING finger domain, C3HC4 (zinc finger)"/>
    <property type="match status" value="1"/>
</dbReference>
<dbReference type="InterPro" id="IPR011011">
    <property type="entry name" value="Znf_FYVE_PHD"/>
</dbReference>
<dbReference type="InterPro" id="IPR013083">
    <property type="entry name" value="Znf_RING/FYVE/PHD"/>
</dbReference>
<reference evidence="5" key="1">
    <citation type="submission" date="2017-05" db="UniProtKB">
        <authorList>
            <consortium name="EnsemblMetazoa"/>
        </authorList>
    </citation>
    <scope>IDENTIFICATION</scope>
</reference>
<dbReference type="SUPFAM" id="SSF57903">
    <property type="entry name" value="FYVE/PHD zinc finger"/>
    <property type="match status" value="1"/>
</dbReference>
<keyword evidence="1" id="KW-0479">Metal-binding</keyword>
<dbReference type="InterPro" id="IPR019787">
    <property type="entry name" value="Znf_PHD-finger"/>
</dbReference>
<dbReference type="InParanoid" id="A0A1X7SQA4"/>
<organism evidence="5">
    <name type="scientific">Amphimedon queenslandica</name>
    <name type="common">Sponge</name>
    <dbReference type="NCBI Taxonomy" id="400682"/>
    <lineage>
        <taxon>Eukaryota</taxon>
        <taxon>Metazoa</taxon>
        <taxon>Porifera</taxon>
        <taxon>Demospongiae</taxon>
        <taxon>Heteroscleromorpha</taxon>
        <taxon>Haplosclerida</taxon>
        <taxon>Niphatidae</taxon>
        <taxon>Amphimedon</taxon>
    </lineage>
</organism>
<dbReference type="STRING" id="400682.A0A1X7SQA4"/>
<accession>A0A1X7SQA4</accession>
<dbReference type="InterPro" id="IPR001965">
    <property type="entry name" value="Znf_PHD"/>
</dbReference>
<evidence type="ECO:0000313" key="5">
    <source>
        <dbReference type="EnsemblMetazoa" id="Aqu2.1.04294_001"/>
    </source>
</evidence>
<evidence type="ECO:0000256" key="2">
    <source>
        <dbReference type="ARBA" id="ARBA00022771"/>
    </source>
</evidence>
<dbReference type="Pfam" id="PF00628">
    <property type="entry name" value="PHD"/>
    <property type="match status" value="1"/>
</dbReference>
<evidence type="ECO:0000256" key="3">
    <source>
        <dbReference type="ARBA" id="ARBA00022833"/>
    </source>
</evidence>
<dbReference type="SMART" id="SM00249">
    <property type="entry name" value="PHD"/>
    <property type="match status" value="1"/>
</dbReference>
<sequence length="78" mass="9017">MTPFPVAKARRSLNKTILKEVYVYSCPQCLKGDNGDIMVQCEGCEVWYHEDCVPTFKAEDEWYGPLCCKSQDKYTKLD</sequence>
<proteinExistence type="predicted"/>
<dbReference type="GO" id="GO:0008270">
    <property type="term" value="F:zinc ion binding"/>
    <property type="evidence" value="ECO:0007669"/>
    <property type="project" value="UniProtKB-KW"/>
</dbReference>
<dbReference type="EnsemblMetazoa" id="Aqu2.1.04294_001">
    <property type="protein sequence ID" value="Aqu2.1.04294_001"/>
    <property type="gene ID" value="Aqu2.1.04294"/>
</dbReference>
<feature type="domain" description="Zinc finger PHD-type" evidence="4">
    <location>
        <begin position="25"/>
        <end position="68"/>
    </location>
</feature>
<keyword evidence="3" id="KW-0862">Zinc</keyword>